<gene>
    <name evidence="2" type="ORF">L484_013168</name>
</gene>
<organism evidence="2 3">
    <name type="scientific">Morus notabilis</name>
    <dbReference type="NCBI Taxonomy" id="981085"/>
    <lineage>
        <taxon>Eukaryota</taxon>
        <taxon>Viridiplantae</taxon>
        <taxon>Streptophyta</taxon>
        <taxon>Embryophyta</taxon>
        <taxon>Tracheophyta</taxon>
        <taxon>Spermatophyta</taxon>
        <taxon>Magnoliopsida</taxon>
        <taxon>eudicotyledons</taxon>
        <taxon>Gunneridae</taxon>
        <taxon>Pentapetalae</taxon>
        <taxon>rosids</taxon>
        <taxon>fabids</taxon>
        <taxon>Rosales</taxon>
        <taxon>Moraceae</taxon>
        <taxon>Moreae</taxon>
        <taxon>Morus</taxon>
    </lineage>
</organism>
<dbReference type="Pfam" id="PF25043">
    <property type="entry name" value="DUF7788"/>
    <property type="match status" value="1"/>
</dbReference>
<protein>
    <recommendedName>
        <fullName evidence="1">DUF7788 domain-containing protein</fullName>
    </recommendedName>
</protein>
<evidence type="ECO:0000313" key="2">
    <source>
        <dbReference type="EMBL" id="EXB81227.1"/>
    </source>
</evidence>
<dbReference type="AlphaFoldDB" id="W9RM80"/>
<dbReference type="Proteomes" id="UP000030645">
    <property type="component" value="Unassembled WGS sequence"/>
</dbReference>
<feature type="domain" description="DUF7788" evidence="1">
    <location>
        <begin position="22"/>
        <end position="91"/>
    </location>
</feature>
<dbReference type="PANTHER" id="PTHR31373:SF17">
    <property type="entry name" value="OS06G0652100 PROTEIN"/>
    <property type="match status" value="1"/>
</dbReference>
<dbReference type="InterPro" id="IPR011205">
    <property type="entry name" value="UCP015417_vWA"/>
</dbReference>
<reference evidence="3" key="1">
    <citation type="submission" date="2013-01" db="EMBL/GenBank/DDBJ databases">
        <title>Draft Genome Sequence of a Mulberry Tree, Morus notabilis C.K. Schneid.</title>
        <authorList>
            <person name="He N."/>
            <person name="Zhao S."/>
        </authorList>
    </citation>
    <scope>NUCLEOTIDE SEQUENCE</scope>
</reference>
<keyword evidence="3" id="KW-1185">Reference proteome</keyword>
<accession>W9RM80</accession>
<proteinExistence type="predicted"/>
<evidence type="ECO:0000259" key="1">
    <source>
        <dbReference type="Pfam" id="PF25043"/>
    </source>
</evidence>
<dbReference type="InterPro" id="IPR056690">
    <property type="entry name" value="DUF7788"/>
</dbReference>
<sequence length="94" mass="11187">MEQRILTKSDDLSFPWIFTQPHVIKSNDLKSKIEFVRNMEWGNNTDFQKVFDLILQVAVRGNLKKEQMIKRVFVFSDMEFDKASANNWETDLML</sequence>
<dbReference type="PANTHER" id="PTHR31373">
    <property type="entry name" value="OS06G0652100 PROTEIN"/>
    <property type="match status" value="1"/>
</dbReference>
<evidence type="ECO:0000313" key="3">
    <source>
        <dbReference type="Proteomes" id="UP000030645"/>
    </source>
</evidence>
<dbReference type="EMBL" id="KE344834">
    <property type="protein sequence ID" value="EXB81227.1"/>
    <property type="molecule type" value="Genomic_DNA"/>
</dbReference>
<name>W9RM80_9ROSA</name>